<reference evidence="5 6" key="1">
    <citation type="submission" date="2021-09" db="EMBL/GenBank/DDBJ databases">
        <title>Genomic insights and catalytic innovation underlie evolution of tropane alkaloids biosynthesis.</title>
        <authorList>
            <person name="Wang Y.-J."/>
            <person name="Tian T."/>
            <person name="Huang J.-P."/>
            <person name="Huang S.-X."/>
        </authorList>
    </citation>
    <scope>NUCLEOTIDE SEQUENCE [LARGE SCALE GENOMIC DNA]</scope>
    <source>
        <strain evidence="5">KIB-2018</strain>
        <tissue evidence="5">Leaf</tissue>
    </source>
</reference>
<name>A0AAV8UCY7_9ROSI</name>
<accession>A0AAV8UCY7</accession>
<feature type="domain" description="DUF3741" evidence="4">
    <location>
        <begin position="4"/>
        <end position="27"/>
    </location>
</feature>
<dbReference type="Pfam" id="PF12552">
    <property type="entry name" value="DUF3741"/>
    <property type="match status" value="1"/>
</dbReference>
<organism evidence="5 6">
    <name type="scientific">Erythroxylum novogranatense</name>
    <dbReference type="NCBI Taxonomy" id="1862640"/>
    <lineage>
        <taxon>Eukaryota</taxon>
        <taxon>Viridiplantae</taxon>
        <taxon>Streptophyta</taxon>
        <taxon>Embryophyta</taxon>
        <taxon>Tracheophyta</taxon>
        <taxon>Spermatophyta</taxon>
        <taxon>Magnoliopsida</taxon>
        <taxon>eudicotyledons</taxon>
        <taxon>Gunneridae</taxon>
        <taxon>Pentapetalae</taxon>
        <taxon>rosids</taxon>
        <taxon>fabids</taxon>
        <taxon>Malpighiales</taxon>
        <taxon>Erythroxylaceae</taxon>
        <taxon>Erythroxylum</taxon>
    </lineage>
</organism>
<dbReference type="InterPro" id="IPR025486">
    <property type="entry name" value="DUF4378"/>
</dbReference>
<dbReference type="PANTHER" id="PTHR46836">
    <property type="entry name" value="AFADIN"/>
    <property type="match status" value="1"/>
</dbReference>
<feature type="region of interest" description="Disordered" evidence="1">
    <location>
        <begin position="19"/>
        <end position="38"/>
    </location>
</feature>
<proteinExistence type="predicted"/>
<feature type="compositionally biased region" description="Basic residues" evidence="1">
    <location>
        <begin position="528"/>
        <end position="539"/>
    </location>
</feature>
<feature type="region of interest" description="Disordered" evidence="1">
    <location>
        <begin position="333"/>
        <end position="355"/>
    </location>
</feature>
<comment type="caution">
    <text evidence="5">The sequence shown here is derived from an EMBL/GenBank/DDBJ whole genome shotgun (WGS) entry which is preliminary data.</text>
</comment>
<protein>
    <recommendedName>
        <fullName evidence="7">DUF4378 domain-containing protein</fullName>
    </recommendedName>
</protein>
<feature type="domain" description="DUF3741" evidence="2">
    <location>
        <begin position="109"/>
        <end position="153"/>
    </location>
</feature>
<feature type="domain" description="DUF4378" evidence="3">
    <location>
        <begin position="745"/>
        <end position="894"/>
    </location>
</feature>
<dbReference type="AlphaFoldDB" id="A0AAV8UCY7"/>
<evidence type="ECO:0000259" key="4">
    <source>
        <dbReference type="Pfam" id="PF14383"/>
    </source>
</evidence>
<evidence type="ECO:0000259" key="2">
    <source>
        <dbReference type="Pfam" id="PF12552"/>
    </source>
</evidence>
<dbReference type="InterPro" id="IPR022212">
    <property type="entry name" value="DUF3741"/>
</dbReference>
<feature type="compositionally biased region" description="Low complexity" evidence="1">
    <location>
        <begin position="333"/>
        <end position="343"/>
    </location>
</feature>
<dbReference type="Pfam" id="PF14383">
    <property type="entry name" value="VARLMGL"/>
    <property type="match status" value="1"/>
</dbReference>
<dbReference type="PANTHER" id="PTHR46836:SF8">
    <property type="entry name" value="AFADIN"/>
    <property type="match status" value="1"/>
</dbReference>
<evidence type="ECO:0000313" key="5">
    <source>
        <dbReference type="EMBL" id="KAJ8899889.1"/>
    </source>
</evidence>
<evidence type="ECO:0000259" key="3">
    <source>
        <dbReference type="Pfam" id="PF14309"/>
    </source>
</evidence>
<feature type="compositionally biased region" description="Low complexity" evidence="1">
    <location>
        <begin position="472"/>
        <end position="487"/>
    </location>
</feature>
<gene>
    <name evidence="5" type="ORF">K2173_019592</name>
</gene>
<sequence>MSKEAESKRRSPNVIARMMGLDGLPPQEPSVKHQKGYSGNLRKVASTKKHEKDGISHNLRLLRKNLKDEQEFKDVFEVLDARKMQCCSRYTPQAHANSMMDEAEMAVIRQKFKNGKQLSTDEKLHDSKQFHDAIDDLDSNKDLLLKFLDQPDSLFTKHVHDLQSSAPNCHCGQISSGRSLYSMACPMSGRKCKIEKEKTRTNLKDSHYFFRQFHGKRGSQDLQRSSKVQLEDKDEPGGSVTRIVVLKPNIGKVQNTTRTVSSSFSSHEFLPYGRNHTGVSGIGNWEPESFRKKKCSQGVPKSKCKSREPREIAKEITRQIRATLSSSSTNFSTSAFRGYSGDESSSDRSENDSGNELEVMSLTYRNSNDLSSRYRPSSSHTKESSLSREAKRRLSERWKLTHKSVDLGMVSRGGTLGEMLAIPDGAMRLAKTEVMSERGQGGEQVGGECAEPFGISSRDGWKGGCIQNLSRSKSLPASSTAASSPRSGTGQETLSRGKYMVSKEIMQSSRRVVNESSCLRESSSTRNSRSHNYSKKSHHSGCTSSDDVDTPTKMDFSQNQMLSNFAEGNQFKQNYVVSETSPATVVDNKFVLEDVLDEFTKDMTMSLQHTDPELSTSTMVERGSLTSKSDVLSLQEPPNDLPENGLVPTQHAVVELESAASSKEDDQPTPVSVLETPFADDLSSGSECFESLNADLHGLRMQLQLLKLESEAYAGGILVSSDEDVEDSSVPFSQENGLCEDSRDSSYVMHVLHESGIDDTDADTFIASWHSPDWPVNPLVFEELEKIYINRTSWTCSARRLLFDRVNLALLVIYQQVANPYPWVRQPNRISSRWIKNGLQDKLFEVLASQQSTGTDDVSDEVLTGELQWLDLENDIDTIGREIERQLTEELVEEIVAM</sequence>
<evidence type="ECO:0008006" key="7">
    <source>
        <dbReference type="Google" id="ProtNLM"/>
    </source>
</evidence>
<evidence type="ECO:0000313" key="6">
    <source>
        <dbReference type="Proteomes" id="UP001159364"/>
    </source>
</evidence>
<dbReference type="InterPro" id="IPR032795">
    <property type="entry name" value="DUF3741-assoc"/>
</dbReference>
<feature type="compositionally biased region" description="Basic and acidic residues" evidence="1">
    <location>
        <begin position="380"/>
        <end position="390"/>
    </location>
</feature>
<dbReference type="Proteomes" id="UP001159364">
    <property type="component" value="Linkage Group LG08"/>
</dbReference>
<feature type="compositionally biased region" description="Polar residues" evidence="1">
    <location>
        <begin position="505"/>
        <end position="527"/>
    </location>
</feature>
<feature type="region of interest" description="Disordered" evidence="1">
    <location>
        <begin position="472"/>
        <end position="554"/>
    </location>
</feature>
<dbReference type="Pfam" id="PF14309">
    <property type="entry name" value="DUF4378"/>
    <property type="match status" value="1"/>
</dbReference>
<dbReference type="EMBL" id="JAIWQS010000008">
    <property type="protein sequence ID" value="KAJ8899889.1"/>
    <property type="molecule type" value="Genomic_DNA"/>
</dbReference>
<evidence type="ECO:0000256" key="1">
    <source>
        <dbReference type="SAM" id="MobiDB-lite"/>
    </source>
</evidence>
<feature type="compositionally biased region" description="Polar residues" evidence="1">
    <location>
        <begin position="368"/>
        <end position="379"/>
    </location>
</feature>
<keyword evidence="6" id="KW-1185">Reference proteome</keyword>
<feature type="region of interest" description="Disordered" evidence="1">
    <location>
        <begin position="368"/>
        <end position="390"/>
    </location>
</feature>